<dbReference type="STRING" id="1436961.SAMN05421739_105146"/>
<evidence type="ECO:0000259" key="8">
    <source>
        <dbReference type="PROSITE" id="PS50110"/>
    </source>
</evidence>
<dbReference type="GO" id="GO:0005829">
    <property type="term" value="C:cytosol"/>
    <property type="evidence" value="ECO:0007669"/>
    <property type="project" value="TreeGrafter"/>
</dbReference>
<dbReference type="GO" id="GO:0006355">
    <property type="term" value="P:regulation of DNA-templated transcription"/>
    <property type="evidence" value="ECO:0007669"/>
    <property type="project" value="InterPro"/>
</dbReference>
<dbReference type="InterPro" id="IPR039420">
    <property type="entry name" value="WalR-like"/>
</dbReference>
<dbReference type="InterPro" id="IPR001789">
    <property type="entry name" value="Sig_transdc_resp-reg_receiver"/>
</dbReference>
<dbReference type="PANTHER" id="PTHR48111:SF1">
    <property type="entry name" value="TWO-COMPONENT RESPONSE REGULATOR ORR33"/>
    <property type="match status" value="1"/>
</dbReference>
<organism evidence="10 11">
    <name type="scientific">Pontibacter chinhatensis</name>
    <dbReference type="NCBI Taxonomy" id="1436961"/>
    <lineage>
        <taxon>Bacteria</taxon>
        <taxon>Pseudomonadati</taxon>
        <taxon>Bacteroidota</taxon>
        <taxon>Cytophagia</taxon>
        <taxon>Cytophagales</taxon>
        <taxon>Hymenobacteraceae</taxon>
        <taxon>Pontibacter</taxon>
    </lineage>
</organism>
<dbReference type="InterPro" id="IPR016032">
    <property type="entry name" value="Sig_transdc_resp-reg_C-effctor"/>
</dbReference>
<dbReference type="SUPFAM" id="SSF52172">
    <property type="entry name" value="CheY-like"/>
    <property type="match status" value="1"/>
</dbReference>
<dbReference type="GO" id="GO:0000156">
    <property type="term" value="F:phosphorelay response regulator activity"/>
    <property type="evidence" value="ECO:0007669"/>
    <property type="project" value="TreeGrafter"/>
</dbReference>
<dbReference type="InterPro" id="IPR001867">
    <property type="entry name" value="OmpR/PhoB-type_DNA-bd"/>
</dbReference>
<dbReference type="Pfam" id="PF00072">
    <property type="entry name" value="Response_reg"/>
    <property type="match status" value="1"/>
</dbReference>
<evidence type="ECO:0000259" key="9">
    <source>
        <dbReference type="PROSITE" id="PS51755"/>
    </source>
</evidence>
<dbReference type="AlphaFoldDB" id="A0A1I2WUP8"/>
<evidence type="ECO:0000256" key="5">
    <source>
        <dbReference type="ARBA" id="ARBA00023163"/>
    </source>
</evidence>
<feature type="DNA-binding region" description="OmpR/PhoB-type" evidence="7">
    <location>
        <begin position="135"/>
        <end position="233"/>
    </location>
</feature>
<dbReference type="Pfam" id="PF00486">
    <property type="entry name" value="Trans_reg_C"/>
    <property type="match status" value="1"/>
</dbReference>
<dbReference type="EMBL" id="FOOT01000005">
    <property type="protein sequence ID" value="SFH03341.1"/>
    <property type="molecule type" value="Genomic_DNA"/>
</dbReference>
<feature type="modified residue" description="4-aspartylphosphate" evidence="6">
    <location>
        <position position="57"/>
    </location>
</feature>
<dbReference type="PROSITE" id="PS51755">
    <property type="entry name" value="OMPR_PHOB"/>
    <property type="match status" value="1"/>
</dbReference>
<dbReference type="SMART" id="SM00448">
    <property type="entry name" value="REC"/>
    <property type="match status" value="1"/>
</dbReference>
<dbReference type="PROSITE" id="PS50110">
    <property type="entry name" value="RESPONSE_REGULATORY"/>
    <property type="match status" value="1"/>
</dbReference>
<keyword evidence="5" id="KW-0804">Transcription</keyword>
<evidence type="ECO:0000256" key="6">
    <source>
        <dbReference type="PROSITE-ProRule" id="PRU00169"/>
    </source>
</evidence>
<evidence type="ECO:0000256" key="4">
    <source>
        <dbReference type="ARBA" id="ARBA00023125"/>
    </source>
</evidence>
<dbReference type="Gene3D" id="6.10.250.690">
    <property type="match status" value="1"/>
</dbReference>
<keyword evidence="1 6" id="KW-0597">Phosphoprotein</keyword>
<dbReference type="InterPro" id="IPR036388">
    <property type="entry name" value="WH-like_DNA-bd_sf"/>
</dbReference>
<proteinExistence type="predicted"/>
<dbReference type="GO" id="GO:0032993">
    <property type="term" value="C:protein-DNA complex"/>
    <property type="evidence" value="ECO:0007669"/>
    <property type="project" value="TreeGrafter"/>
</dbReference>
<dbReference type="Proteomes" id="UP000198724">
    <property type="component" value="Unassembled WGS sequence"/>
</dbReference>
<keyword evidence="4 7" id="KW-0238">DNA-binding</keyword>
<dbReference type="SMART" id="SM00862">
    <property type="entry name" value="Trans_reg_C"/>
    <property type="match status" value="1"/>
</dbReference>
<dbReference type="CDD" id="cd00383">
    <property type="entry name" value="trans_reg_C"/>
    <property type="match status" value="1"/>
</dbReference>
<dbReference type="GO" id="GO:0000976">
    <property type="term" value="F:transcription cis-regulatory region binding"/>
    <property type="evidence" value="ECO:0007669"/>
    <property type="project" value="TreeGrafter"/>
</dbReference>
<evidence type="ECO:0000256" key="2">
    <source>
        <dbReference type="ARBA" id="ARBA00023012"/>
    </source>
</evidence>
<reference evidence="11" key="1">
    <citation type="submission" date="2016-10" db="EMBL/GenBank/DDBJ databases">
        <authorList>
            <person name="Varghese N."/>
            <person name="Submissions S."/>
        </authorList>
    </citation>
    <scope>NUCLEOTIDE SEQUENCE [LARGE SCALE GENOMIC DNA]</scope>
    <source>
        <strain evidence="11">LP51</strain>
    </source>
</reference>
<gene>
    <name evidence="10" type="ORF">SAMN05421739_105146</name>
</gene>
<evidence type="ECO:0000313" key="10">
    <source>
        <dbReference type="EMBL" id="SFH03341.1"/>
    </source>
</evidence>
<evidence type="ECO:0000313" key="11">
    <source>
        <dbReference type="Proteomes" id="UP000198724"/>
    </source>
</evidence>
<keyword evidence="3" id="KW-0805">Transcription regulation</keyword>
<feature type="domain" description="OmpR/PhoB-type" evidence="9">
    <location>
        <begin position="135"/>
        <end position="233"/>
    </location>
</feature>
<sequence>MLTFAPMRILIVEDDPTLNSNIIKALKHEGFQAEGVFDGLLAEKLLRREAYDCIVMDINLPGKTGYDLCKDYRILNTTTPVLMLTAFSELEDKVKGFECGADDYLTKPFFMRELVMRVKALLKRANQQQTASGVNDIIVAGDISIHTAQKKVTRQGKEIALTPREYQILKRLCEHAGEVVSKKDLISEIWGSALDVNTNTVEVYVNFLRNKVDKPFGKESIKTKVGFGYFIAFE</sequence>
<feature type="domain" description="Response regulatory" evidence="8">
    <location>
        <begin position="8"/>
        <end position="122"/>
    </location>
</feature>
<keyword evidence="2" id="KW-0902">Two-component regulatory system</keyword>
<protein>
    <submittedName>
        <fullName evidence="10">DNA-binding response regulator, OmpR family, contains REC and winged-helix (WHTH) domain</fullName>
    </submittedName>
</protein>
<dbReference type="PANTHER" id="PTHR48111">
    <property type="entry name" value="REGULATOR OF RPOS"/>
    <property type="match status" value="1"/>
</dbReference>
<dbReference type="Gene3D" id="1.10.10.10">
    <property type="entry name" value="Winged helix-like DNA-binding domain superfamily/Winged helix DNA-binding domain"/>
    <property type="match status" value="1"/>
</dbReference>
<keyword evidence="11" id="KW-1185">Reference proteome</keyword>
<evidence type="ECO:0000256" key="3">
    <source>
        <dbReference type="ARBA" id="ARBA00023015"/>
    </source>
</evidence>
<dbReference type="InterPro" id="IPR011006">
    <property type="entry name" value="CheY-like_superfamily"/>
</dbReference>
<evidence type="ECO:0000256" key="7">
    <source>
        <dbReference type="PROSITE-ProRule" id="PRU01091"/>
    </source>
</evidence>
<dbReference type="SUPFAM" id="SSF46894">
    <property type="entry name" value="C-terminal effector domain of the bipartite response regulators"/>
    <property type="match status" value="1"/>
</dbReference>
<dbReference type="Gene3D" id="3.40.50.2300">
    <property type="match status" value="1"/>
</dbReference>
<name>A0A1I2WUP8_9BACT</name>
<evidence type="ECO:0000256" key="1">
    <source>
        <dbReference type="ARBA" id="ARBA00022553"/>
    </source>
</evidence>
<accession>A0A1I2WUP8</accession>